<dbReference type="Pfam" id="PF00905">
    <property type="entry name" value="Transpeptidase"/>
    <property type="match status" value="1"/>
</dbReference>
<keyword evidence="5" id="KW-0645">Protease</keyword>
<comment type="catalytic activity">
    <reaction evidence="17">
        <text>[GlcNAc-(1-&gt;4)-Mur2Ac(oyl-L-Ala-gamma-D-Glu-L-Lys-D-Ala-D-Ala)](n)-di-trans,octa-cis-undecaprenyl diphosphate + beta-D-GlcNAc-(1-&gt;4)-Mur2Ac(oyl-L-Ala-gamma-D-Glu-L-Lys-D-Ala-D-Ala)-di-trans,octa-cis-undecaprenyl diphosphate = [GlcNAc-(1-&gt;4)-Mur2Ac(oyl-L-Ala-gamma-D-Glu-L-Lys-D-Ala-D-Ala)](n+1)-di-trans,octa-cis-undecaprenyl diphosphate + di-trans,octa-cis-undecaprenyl diphosphate + H(+)</text>
        <dbReference type="Rhea" id="RHEA:23708"/>
        <dbReference type="Rhea" id="RHEA-COMP:9602"/>
        <dbReference type="Rhea" id="RHEA-COMP:9603"/>
        <dbReference type="ChEBI" id="CHEBI:15378"/>
        <dbReference type="ChEBI" id="CHEBI:58405"/>
        <dbReference type="ChEBI" id="CHEBI:60033"/>
        <dbReference type="ChEBI" id="CHEBI:78435"/>
        <dbReference type="EC" id="2.4.99.28"/>
    </reaction>
</comment>
<keyword evidence="4" id="KW-0121">Carboxypeptidase</keyword>
<keyword evidence="7" id="KW-0808">Transferase</keyword>
<comment type="similarity">
    <text evidence="1">In the C-terminal section; belongs to the transpeptidase family.</text>
</comment>
<dbReference type="Proteomes" id="UP000244240">
    <property type="component" value="Unassembled WGS sequence"/>
</dbReference>
<reference evidence="22 23" key="1">
    <citation type="submission" date="2018-04" db="EMBL/GenBank/DDBJ databases">
        <title>Genomic Encyclopedia of Archaeal and Bacterial Type Strains, Phase II (KMG-II): from individual species to whole genera.</title>
        <authorList>
            <person name="Goeker M."/>
        </authorList>
    </citation>
    <scope>NUCLEOTIDE SEQUENCE [LARGE SCALE GENOMIC DNA]</scope>
    <source>
        <strain evidence="22 23">DSM 45787</strain>
    </source>
</reference>
<evidence type="ECO:0000256" key="10">
    <source>
        <dbReference type="ARBA" id="ARBA00022960"/>
    </source>
</evidence>
<dbReference type="GO" id="GO:0006508">
    <property type="term" value="P:proteolysis"/>
    <property type="evidence" value="ECO:0007669"/>
    <property type="project" value="UniProtKB-KW"/>
</dbReference>
<feature type="domain" description="Glycosyl transferase family 51" evidence="21">
    <location>
        <begin position="77"/>
        <end position="256"/>
    </location>
</feature>
<evidence type="ECO:0000256" key="11">
    <source>
        <dbReference type="ARBA" id="ARBA00022984"/>
    </source>
</evidence>
<dbReference type="InterPro" id="IPR013783">
    <property type="entry name" value="Ig-like_fold"/>
</dbReference>
<keyword evidence="9" id="KW-0378">Hydrolase</keyword>
<evidence type="ECO:0000256" key="15">
    <source>
        <dbReference type="ARBA" id="ARBA00023316"/>
    </source>
</evidence>
<evidence type="ECO:0000256" key="1">
    <source>
        <dbReference type="ARBA" id="ARBA00007090"/>
    </source>
</evidence>
<dbReference type="InterPro" id="IPR012338">
    <property type="entry name" value="Beta-lactam/transpept-like"/>
</dbReference>
<evidence type="ECO:0000259" key="20">
    <source>
        <dbReference type="Pfam" id="PF00905"/>
    </source>
</evidence>
<keyword evidence="12 19" id="KW-1133">Transmembrane helix</keyword>
<dbReference type="FunFam" id="1.10.3810.10:FF:000001">
    <property type="entry name" value="Penicillin-binding protein 1A"/>
    <property type="match status" value="1"/>
</dbReference>
<dbReference type="SUPFAM" id="SSF53955">
    <property type="entry name" value="Lysozyme-like"/>
    <property type="match status" value="1"/>
</dbReference>
<evidence type="ECO:0000256" key="7">
    <source>
        <dbReference type="ARBA" id="ARBA00022679"/>
    </source>
</evidence>
<keyword evidence="13 19" id="KW-0472">Membrane</keyword>
<evidence type="ECO:0000256" key="9">
    <source>
        <dbReference type="ARBA" id="ARBA00022801"/>
    </source>
</evidence>
<evidence type="ECO:0000256" key="3">
    <source>
        <dbReference type="ARBA" id="ARBA00022475"/>
    </source>
</evidence>
<feature type="transmembrane region" description="Helical" evidence="19">
    <location>
        <begin position="32"/>
        <end position="55"/>
    </location>
</feature>
<dbReference type="GO" id="GO:0008955">
    <property type="term" value="F:peptidoglycan glycosyltransferase activity"/>
    <property type="evidence" value="ECO:0007669"/>
    <property type="project" value="UniProtKB-EC"/>
</dbReference>
<organism evidence="22 23">
    <name type="scientific">Melghirimyces profundicolus</name>
    <dbReference type="NCBI Taxonomy" id="1242148"/>
    <lineage>
        <taxon>Bacteria</taxon>
        <taxon>Bacillati</taxon>
        <taxon>Bacillota</taxon>
        <taxon>Bacilli</taxon>
        <taxon>Bacillales</taxon>
        <taxon>Thermoactinomycetaceae</taxon>
        <taxon>Melghirimyces</taxon>
    </lineage>
</organism>
<keyword evidence="10" id="KW-0133">Cell shape</keyword>
<dbReference type="GO" id="GO:0009252">
    <property type="term" value="P:peptidoglycan biosynthetic process"/>
    <property type="evidence" value="ECO:0007669"/>
    <property type="project" value="UniProtKB-KW"/>
</dbReference>
<dbReference type="Gene3D" id="2.60.40.10">
    <property type="entry name" value="Immunoglobulins"/>
    <property type="match status" value="1"/>
</dbReference>
<dbReference type="InterPro" id="IPR001264">
    <property type="entry name" value="Glyco_trans_51"/>
</dbReference>
<dbReference type="RefSeq" id="WP_108026099.1">
    <property type="nucleotide sequence ID" value="NZ_QBKR01000033.1"/>
</dbReference>
<keyword evidence="23" id="KW-1185">Reference proteome</keyword>
<evidence type="ECO:0000256" key="6">
    <source>
        <dbReference type="ARBA" id="ARBA00022676"/>
    </source>
</evidence>
<feature type="compositionally biased region" description="Basic and acidic residues" evidence="18">
    <location>
        <begin position="795"/>
        <end position="808"/>
    </location>
</feature>
<dbReference type="EMBL" id="QBKR01000033">
    <property type="protein sequence ID" value="PTX51491.1"/>
    <property type="molecule type" value="Genomic_DNA"/>
</dbReference>
<dbReference type="SUPFAM" id="SSF56601">
    <property type="entry name" value="beta-lactamase/transpeptidase-like"/>
    <property type="match status" value="1"/>
</dbReference>
<feature type="region of interest" description="Disordered" evidence="18">
    <location>
        <begin position="697"/>
        <end position="725"/>
    </location>
</feature>
<dbReference type="Pfam" id="PF00912">
    <property type="entry name" value="Transgly"/>
    <property type="match status" value="1"/>
</dbReference>
<evidence type="ECO:0000256" key="2">
    <source>
        <dbReference type="ARBA" id="ARBA00007739"/>
    </source>
</evidence>
<evidence type="ECO:0000256" key="13">
    <source>
        <dbReference type="ARBA" id="ARBA00023136"/>
    </source>
</evidence>
<evidence type="ECO:0000313" key="23">
    <source>
        <dbReference type="Proteomes" id="UP000244240"/>
    </source>
</evidence>
<evidence type="ECO:0000259" key="21">
    <source>
        <dbReference type="Pfam" id="PF00912"/>
    </source>
</evidence>
<gene>
    <name evidence="22" type="ORF">C8P63_13323</name>
</gene>
<feature type="domain" description="Penicillin-binding protein transpeptidase" evidence="20">
    <location>
        <begin position="350"/>
        <end position="627"/>
    </location>
</feature>
<dbReference type="Gene3D" id="1.10.3810.10">
    <property type="entry name" value="Biosynthetic peptidoglycan transglycosylase-like"/>
    <property type="match status" value="1"/>
</dbReference>
<feature type="compositionally biased region" description="Basic and acidic residues" evidence="18">
    <location>
        <begin position="830"/>
        <end position="839"/>
    </location>
</feature>
<evidence type="ECO:0000256" key="5">
    <source>
        <dbReference type="ARBA" id="ARBA00022670"/>
    </source>
</evidence>
<dbReference type="Gene3D" id="3.40.710.10">
    <property type="entry name" value="DD-peptidase/beta-lactamase superfamily"/>
    <property type="match status" value="1"/>
</dbReference>
<evidence type="ECO:0000313" key="22">
    <source>
        <dbReference type="EMBL" id="PTX51491.1"/>
    </source>
</evidence>
<sequence length="839" mass="93523">MEKNRSVRGTPTEAGGGRFRKQGWRRYFSRKWFLLVLLTSFLLVAGGCSVIMVSAKAMPLDRLNQIDVASTVYDAKGNAVAKLGSTNKEYVEMKDVKSRELIEKTFIAVEDRRFYEHHGVDFRSLIRAAVVNLREGRKAQGGGTITMQVARNVILENKNKTYVRKLEEVAVAWNLERKYSKEEILEAYLNFIYFGNDVQGIQMASKIYFGKDLTQERLEPQEAALLAALPKAPSAYNPYLHQEKAKERRDLVLGLMADQGVISHAEEKKYRGMELGVDRKYLRKYTKQERYTPYKHYLMEEAEELFGISEAELATGGYKVYTHMVPQAQRAMEKAFDNDALFQNQKELDGGATMVNPRTGGLVAIAGGREYKGQGYMLRSKEEDRQPGSAIKPITVYAPAVQEKGYDEYTPVPDPPGFHIDDWKPKNYQDRYFGRVPLKEVLAKSLNVATAWLLKNEVGLDTAADYATRMGLELKEKDRSSYAALALGGLTEGVNTVEMAQAYSAFANHGKMTEAHAIKKITTASGDREWLAEESIEKDQRVLTKKTAWYLTRMMHYNVRQGTAANAALPDGRDVAGKTGTTQDSKEAWFVGYTKEYVMSAMVFNQKDGSVKLSGGEYPAKIFRAVMSEALRGTPVSRFANPGVPEPEPPFQLKPVKLSGSYDRQEQAVRLKWNDYADRLKYRVERSENGENWQVIGETREGSFTDGSIQLPRPGEGDDPLDRIFGGKKKTYTYRVIAIDTEENEEAEPSNTVTLELRPPKQKPEEPGNPEGGDEGGPGGDDGGDQLGDPLGDQTGDRPGDQTGDRPGDQTGDQTGNDQSGDDDPFFPDGGDREAGGGN</sequence>
<dbReference type="InterPro" id="IPR023346">
    <property type="entry name" value="Lysozyme-like_dom_sf"/>
</dbReference>
<comment type="caution">
    <text evidence="22">The sequence shown here is derived from an EMBL/GenBank/DDBJ whole genome shotgun (WGS) entry which is preliminary data.</text>
</comment>
<name>A0A2T6B5Y1_9BACL</name>
<dbReference type="GO" id="GO:0071555">
    <property type="term" value="P:cell wall organization"/>
    <property type="evidence" value="ECO:0007669"/>
    <property type="project" value="UniProtKB-KW"/>
</dbReference>
<evidence type="ECO:0000256" key="19">
    <source>
        <dbReference type="SAM" id="Phobius"/>
    </source>
</evidence>
<dbReference type="PANTHER" id="PTHR32282:SF32">
    <property type="entry name" value="PENICILLIN-BINDING PROTEIN 2A"/>
    <property type="match status" value="1"/>
</dbReference>
<proteinExistence type="inferred from homology"/>
<dbReference type="AlphaFoldDB" id="A0A2T6B5Y1"/>
<evidence type="ECO:0000256" key="12">
    <source>
        <dbReference type="ARBA" id="ARBA00022989"/>
    </source>
</evidence>
<keyword evidence="15" id="KW-0961">Cell wall biogenesis/degradation</keyword>
<dbReference type="InterPro" id="IPR001460">
    <property type="entry name" value="PCN-bd_Tpept"/>
</dbReference>
<dbReference type="InterPro" id="IPR036950">
    <property type="entry name" value="PBP_transglycosylase"/>
</dbReference>
<accession>A0A2T6B5Y1</accession>
<evidence type="ECO:0000256" key="18">
    <source>
        <dbReference type="SAM" id="MobiDB-lite"/>
    </source>
</evidence>
<dbReference type="GO" id="GO:0008658">
    <property type="term" value="F:penicillin binding"/>
    <property type="evidence" value="ECO:0007669"/>
    <property type="project" value="InterPro"/>
</dbReference>
<evidence type="ECO:0000256" key="8">
    <source>
        <dbReference type="ARBA" id="ARBA00022692"/>
    </source>
</evidence>
<feature type="region of interest" description="Disordered" evidence="18">
    <location>
        <begin position="741"/>
        <end position="839"/>
    </location>
</feature>
<protein>
    <submittedName>
        <fullName evidence="22">Penicillin-binding protein 2A</fullName>
    </submittedName>
</protein>
<dbReference type="OrthoDB" id="9766909at2"/>
<keyword evidence="14" id="KW-0511">Multifunctional enzyme</keyword>
<comment type="similarity">
    <text evidence="2">In the N-terminal section; belongs to the glycosyltransferase 51 family.</text>
</comment>
<keyword evidence="11" id="KW-0573">Peptidoglycan synthesis</keyword>
<evidence type="ECO:0000256" key="4">
    <source>
        <dbReference type="ARBA" id="ARBA00022645"/>
    </source>
</evidence>
<dbReference type="GO" id="GO:0030288">
    <property type="term" value="C:outer membrane-bounded periplasmic space"/>
    <property type="evidence" value="ECO:0007669"/>
    <property type="project" value="TreeGrafter"/>
</dbReference>
<keyword evidence="6" id="KW-0328">Glycosyltransferase</keyword>
<dbReference type="PANTHER" id="PTHR32282">
    <property type="entry name" value="BINDING PROTEIN TRANSPEPTIDASE, PUTATIVE-RELATED"/>
    <property type="match status" value="1"/>
</dbReference>
<dbReference type="InterPro" id="IPR050396">
    <property type="entry name" value="Glycosyltr_51/Transpeptidase"/>
</dbReference>
<evidence type="ECO:0000256" key="16">
    <source>
        <dbReference type="ARBA" id="ARBA00034000"/>
    </source>
</evidence>
<keyword evidence="8 19" id="KW-0812">Transmembrane</keyword>
<evidence type="ECO:0000256" key="14">
    <source>
        <dbReference type="ARBA" id="ARBA00023268"/>
    </source>
</evidence>
<dbReference type="GO" id="GO:0008360">
    <property type="term" value="P:regulation of cell shape"/>
    <property type="evidence" value="ECO:0007669"/>
    <property type="project" value="UniProtKB-KW"/>
</dbReference>
<keyword evidence="3" id="KW-1003">Cell membrane</keyword>
<evidence type="ECO:0000256" key="17">
    <source>
        <dbReference type="ARBA" id="ARBA00049902"/>
    </source>
</evidence>
<dbReference type="GO" id="GO:0009002">
    <property type="term" value="F:serine-type D-Ala-D-Ala carboxypeptidase activity"/>
    <property type="evidence" value="ECO:0007669"/>
    <property type="project" value="UniProtKB-EC"/>
</dbReference>
<comment type="catalytic activity">
    <reaction evidence="16">
        <text>Preferential cleavage: (Ac)2-L-Lys-D-Ala-|-D-Ala. Also transpeptidation of peptidyl-alanyl moieties that are N-acyl substituents of D-alanine.</text>
        <dbReference type="EC" id="3.4.16.4"/>
    </reaction>
</comment>